<dbReference type="GO" id="GO:0000287">
    <property type="term" value="F:magnesium ion binding"/>
    <property type="evidence" value="ECO:0007669"/>
    <property type="project" value="UniProtKB-UniRule"/>
</dbReference>
<evidence type="ECO:0000256" key="11">
    <source>
        <dbReference type="ARBA" id="ARBA00023027"/>
    </source>
</evidence>
<feature type="binding site" evidence="16">
    <location>
        <position position="337"/>
    </location>
    <ligand>
        <name>NAD(+)</name>
        <dbReference type="ChEBI" id="CHEBI:57540"/>
    </ligand>
</feature>
<comment type="subcellular location">
    <subcellularLocation>
        <location evidence="16">Cytoplasm</location>
    </subcellularLocation>
</comment>
<dbReference type="EC" id="2.7.1.71" evidence="15"/>
<dbReference type="GO" id="GO:0003856">
    <property type="term" value="F:3-dehydroquinate synthase activity"/>
    <property type="evidence" value="ECO:0007669"/>
    <property type="project" value="UniProtKB-UniRule"/>
</dbReference>
<evidence type="ECO:0000256" key="15">
    <source>
        <dbReference type="HAMAP-Rule" id="MF_00109"/>
    </source>
</evidence>
<keyword evidence="16" id="KW-0170">Cobalt</keyword>
<comment type="function">
    <text evidence="4 16">Catalyzes the conversion of 3-deoxy-D-arabino-heptulosonate 7-phosphate (DAHP) to dehydroquinate (DHQ).</text>
</comment>
<feature type="binding site" evidence="16">
    <location>
        <position position="463"/>
    </location>
    <ligand>
        <name>Zn(2+)</name>
        <dbReference type="ChEBI" id="CHEBI:29105"/>
    </ligand>
</feature>
<keyword evidence="20" id="KW-1185">Reference proteome</keyword>
<dbReference type="NCBIfam" id="TIGR01357">
    <property type="entry name" value="aroB"/>
    <property type="match status" value="1"/>
</dbReference>
<dbReference type="InterPro" id="IPR056179">
    <property type="entry name" value="DHQS_C"/>
</dbReference>
<feature type="domain" description="3-dehydroquinate synthase C-terminal" evidence="18">
    <location>
        <begin position="376"/>
        <end position="527"/>
    </location>
</feature>
<dbReference type="InterPro" id="IPR027417">
    <property type="entry name" value="P-loop_NTPase"/>
</dbReference>
<evidence type="ECO:0000256" key="7">
    <source>
        <dbReference type="ARBA" id="ARBA00022605"/>
    </source>
</evidence>
<dbReference type="GO" id="GO:0008652">
    <property type="term" value="P:amino acid biosynthetic process"/>
    <property type="evidence" value="ECO:0007669"/>
    <property type="project" value="UniProtKB-KW"/>
</dbReference>
<comment type="catalytic activity">
    <reaction evidence="15">
        <text>shikimate + ATP = 3-phosphoshikimate + ADP + H(+)</text>
        <dbReference type="Rhea" id="RHEA:13121"/>
        <dbReference type="ChEBI" id="CHEBI:15378"/>
        <dbReference type="ChEBI" id="CHEBI:30616"/>
        <dbReference type="ChEBI" id="CHEBI:36208"/>
        <dbReference type="ChEBI" id="CHEBI:145989"/>
        <dbReference type="ChEBI" id="CHEBI:456216"/>
        <dbReference type="EC" id="2.7.1.71"/>
    </reaction>
</comment>
<dbReference type="Proteomes" id="UP000321230">
    <property type="component" value="Unassembled WGS sequence"/>
</dbReference>
<dbReference type="EMBL" id="BJUZ01000001">
    <property type="protein sequence ID" value="GEK92669.1"/>
    <property type="molecule type" value="Genomic_DNA"/>
</dbReference>
<evidence type="ECO:0000313" key="20">
    <source>
        <dbReference type="Proteomes" id="UP000321230"/>
    </source>
</evidence>
<dbReference type="InterPro" id="IPR030960">
    <property type="entry name" value="DHQS/DOIS_N"/>
</dbReference>
<evidence type="ECO:0000313" key="19">
    <source>
        <dbReference type="EMBL" id="GEK92669.1"/>
    </source>
</evidence>
<evidence type="ECO:0000259" key="18">
    <source>
        <dbReference type="Pfam" id="PF24621"/>
    </source>
</evidence>
<keyword evidence="11 16" id="KW-0520">NAD</keyword>
<keyword evidence="15" id="KW-0418">Kinase</keyword>
<dbReference type="PRINTS" id="PR01100">
    <property type="entry name" value="SHIKIMTKNASE"/>
</dbReference>
<comment type="cofactor">
    <cofactor evidence="16">
        <name>Co(2+)</name>
        <dbReference type="ChEBI" id="CHEBI:48828"/>
    </cofactor>
    <cofactor evidence="16">
        <name>Zn(2+)</name>
        <dbReference type="ChEBI" id="CHEBI:29105"/>
    </cofactor>
    <text evidence="16">Binds 1 divalent metal cation per subunit. Can use either Co(2+) or Zn(2+).</text>
</comment>
<evidence type="ECO:0000256" key="5">
    <source>
        <dbReference type="ARBA" id="ARBA00004661"/>
    </source>
</evidence>
<keyword evidence="15" id="KW-0808">Transferase</keyword>
<dbReference type="PANTHER" id="PTHR43622">
    <property type="entry name" value="3-DEHYDROQUINATE SYNTHASE"/>
    <property type="match status" value="1"/>
</dbReference>
<feature type="binding site" evidence="15">
    <location>
        <position position="39"/>
    </location>
    <ligand>
        <name>Mg(2+)</name>
        <dbReference type="ChEBI" id="CHEBI:18420"/>
    </ligand>
</feature>
<evidence type="ECO:0000259" key="17">
    <source>
        <dbReference type="Pfam" id="PF01761"/>
    </source>
</evidence>
<comment type="cofactor">
    <cofactor evidence="3">
        <name>Zn(2+)</name>
        <dbReference type="ChEBI" id="CHEBI:29105"/>
    </cofactor>
</comment>
<comment type="pathway">
    <text evidence="15">Metabolic intermediate biosynthesis; chorismate biosynthesis; chorismate from D-erythrose 4-phosphate and phosphoenolpyruvate: step 5/7.</text>
</comment>
<evidence type="ECO:0000256" key="3">
    <source>
        <dbReference type="ARBA" id="ARBA00001947"/>
    </source>
</evidence>
<dbReference type="CDD" id="cd08195">
    <property type="entry name" value="DHQS"/>
    <property type="match status" value="1"/>
</dbReference>
<comment type="cofactor">
    <cofactor evidence="15">
        <name>Mg(2+)</name>
        <dbReference type="ChEBI" id="CHEBI:18420"/>
    </cofactor>
    <text evidence="15">Binds 1 Mg(2+) ion per subunit.</text>
</comment>
<comment type="similarity">
    <text evidence="16">Belongs to the sugar phosphate cyclases superfamily. Dehydroquinate synthase family.</text>
</comment>
<dbReference type="Pfam" id="PF01202">
    <property type="entry name" value="SKI"/>
    <property type="match status" value="1"/>
</dbReference>
<feature type="binding site" evidence="16">
    <location>
        <begin position="300"/>
        <end position="304"/>
    </location>
    <ligand>
        <name>NAD(+)</name>
        <dbReference type="ChEBI" id="CHEBI:57540"/>
    </ligand>
</feature>
<keyword evidence="12 16" id="KW-0057">Aromatic amino acid biosynthesis</keyword>
<dbReference type="GO" id="GO:0005737">
    <property type="term" value="C:cytoplasm"/>
    <property type="evidence" value="ECO:0007669"/>
    <property type="project" value="UniProtKB-SubCell"/>
</dbReference>
<comment type="subunit">
    <text evidence="15">Monomer.</text>
</comment>
<evidence type="ECO:0000256" key="4">
    <source>
        <dbReference type="ARBA" id="ARBA00003485"/>
    </source>
</evidence>
<evidence type="ECO:0000256" key="6">
    <source>
        <dbReference type="ARBA" id="ARBA00022490"/>
    </source>
</evidence>
<dbReference type="EC" id="4.2.3.4" evidence="16"/>
<keyword evidence="8 16" id="KW-0479">Metal-binding</keyword>
<dbReference type="GO" id="GO:0009423">
    <property type="term" value="P:chorismate biosynthetic process"/>
    <property type="evidence" value="ECO:0007669"/>
    <property type="project" value="UniProtKB-UniRule"/>
</dbReference>
<dbReference type="AlphaFoldDB" id="A0A511AWU3"/>
<dbReference type="GO" id="GO:0005524">
    <property type="term" value="F:ATP binding"/>
    <property type="evidence" value="ECO:0007669"/>
    <property type="project" value="UniProtKB-UniRule"/>
</dbReference>
<feature type="binding site" evidence="16">
    <location>
        <position position="445"/>
    </location>
    <ligand>
        <name>Zn(2+)</name>
        <dbReference type="ChEBI" id="CHEBI:29105"/>
    </ligand>
</feature>
<protein>
    <recommendedName>
        <fullName evidence="15 16">Multifunctional fusion protein</fullName>
    </recommendedName>
    <domain>
        <recommendedName>
            <fullName evidence="15">Shikimate kinase</fullName>
            <shortName evidence="15">SK</shortName>
            <ecNumber evidence="15">2.7.1.71</ecNumber>
        </recommendedName>
    </domain>
    <domain>
        <recommendedName>
            <fullName evidence="16">3-dehydroquinate synthase</fullName>
            <shortName evidence="16">DHQS</shortName>
            <ecNumber evidence="16">4.2.3.4</ecNumber>
        </recommendedName>
    </domain>
</protein>
<reference evidence="19 20" key="1">
    <citation type="submission" date="2019-07" db="EMBL/GenBank/DDBJ databases">
        <title>Whole genome shotgun sequence of Gluconobacter wancherniae NBRC 103581.</title>
        <authorList>
            <person name="Hosoyama A."/>
            <person name="Uohara A."/>
            <person name="Ohji S."/>
            <person name="Ichikawa N."/>
        </authorList>
    </citation>
    <scope>NUCLEOTIDE SEQUENCE [LARGE SCALE GENOMIC DNA]</scope>
    <source>
        <strain evidence="19 20">NBRC 103581</strain>
    </source>
</reference>
<comment type="similarity">
    <text evidence="15">Belongs to the shikimate kinase family.</text>
</comment>
<dbReference type="CDD" id="cd00464">
    <property type="entry name" value="SK"/>
    <property type="match status" value="1"/>
</dbReference>
<comment type="caution">
    <text evidence="19">The sequence shown here is derived from an EMBL/GenBank/DDBJ whole genome shotgun (WGS) entry which is preliminary data.</text>
</comment>
<dbReference type="UniPathway" id="UPA00053">
    <property type="reaction ID" value="UER00085"/>
</dbReference>
<dbReference type="SUPFAM" id="SSF56796">
    <property type="entry name" value="Dehydroquinate synthase-like"/>
    <property type="match status" value="1"/>
</dbReference>
<evidence type="ECO:0000256" key="9">
    <source>
        <dbReference type="ARBA" id="ARBA00022741"/>
    </source>
</evidence>
<dbReference type="InterPro" id="IPR000623">
    <property type="entry name" value="Shikimate_kinase/TSH1"/>
</dbReference>
<dbReference type="OrthoDB" id="9806583at2"/>
<comment type="catalytic activity">
    <reaction evidence="1 16">
        <text>7-phospho-2-dehydro-3-deoxy-D-arabino-heptonate = 3-dehydroquinate + phosphate</text>
        <dbReference type="Rhea" id="RHEA:21968"/>
        <dbReference type="ChEBI" id="CHEBI:32364"/>
        <dbReference type="ChEBI" id="CHEBI:43474"/>
        <dbReference type="ChEBI" id="CHEBI:58394"/>
        <dbReference type="EC" id="4.2.3.4"/>
    </reaction>
</comment>
<name>A0A511AWU3_9PROT</name>
<evidence type="ECO:0000256" key="10">
    <source>
        <dbReference type="ARBA" id="ARBA00022833"/>
    </source>
</evidence>
<feature type="binding site" evidence="16">
    <location>
        <begin position="324"/>
        <end position="325"/>
    </location>
    <ligand>
        <name>NAD(+)</name>
        <dbReference type="ChEBI" id="CHEBI:57540"/>
    </ligand>
</feature>
<dbReference type="Gene3D" id="3.40.50.1970">
    <property type="match status" value="1"/>
</dbReference>
<keyword evidence="15" id="KW-0460">Magnesium</keyword>
<dbReference type="FunFam" id="3.40.50.1970:FF:000007">
    <property type="entry name" value="Pentafunctional AROM polypeptide"/>
    <property type="match status" value="1"/>
</dbReference>
<accession>A0A511AWU3</accession>
<dbReference type="InterPro" id="IPR050071">
    <property type="entry name" value="Dehydroquinate_synthase"/>
</dbReference>
<dbReference type="RefSeq" id="WP_146793568.1">
    <property type="nucleotide sequence ID" value="NZ_BARC01000005.1"/>
</dbReference>
<comment type="pathway">
    <text evidence="5 16">Metabolic intermediate biosynthesis; chorismate biosynthesis; chorismate from D-erythrose 4-phosphate and phosphoenolpyruvate: step 2/7.</text>
</comment>
<keyword evidence="6 16" id="KW-0963">Cytoplasm</keyword>
<feature type="binding site" evidence="15">
    <location>
        <begin position="35"/>
        <end position="40"/>
    </location>
    <ligand>
        <name>ATP</name>
        <dbReference type="ChEBI" id="CHEBI:30616"/>
    </ligand>
</feature>
<keyword evidence="14" id="KW-0511">Multifunctional enzyme</keyword>
<feature type="binding site" evidence="15">
    <location>
        <position position="141"/>
    </location>
    <ligand>
        <name>ATP</name>
        <dbReference type="ChEBI" id="CHEBI:30616"/>
    </ligand>
</feature>
<dbReference type="InterPro" id="IPR016037">
    <property type="entry name" value="DHQ_synth_AroB"/>
</dbReference>
<dbReference type="GO" id="GO:0009073">
    <property type="term" value="P:aromatic amino acid family biosynthetic process"/>
    <property type="evidence" value="ECO:0007669"/>
    <property type="project" value="UniProtKB-KW"/>
</dbReference>
<keyword evidence="13 16" id="KW-0456">Lyase</keyword>
<evidence type="ECO:0000256" key="8">
    <source>
        <dbReference type="ARBA" id="ARBA00022723"/>
    </source>
</evidence>
<comment type="cofactor">
    <cofactor evidence="2 16">
        <name>NAD(+)</name>
        <dbReference type="ChEBI" id="CHEBI:57540"/>
    </cofactor>
</comment>
<evidence type="ECO:0000256" key="2">
    <source>
        <dbReference type="ARBA" id="ARBA00001911"/>
    </source>
</evidence>
<feature type="binding site" evidence="15">
    <location>
        <position position="57"/>
    </location>
    <ligand>
        <name>substrate</name>
    </ligand>
</feature>
<dbReference type="Pfam" id="PF01761">
    <property type="entry name" value="DHQ_synthase"/>
    <property type="match status" value="1"/>
</dbReference>
<gene>
    <name evidence="15" type="primary">aroK</name>
    <name evidence="16" type="synonym">aroB</name>
    <name evidence="19" type="ORF">GWA01_04390</name>
</gene>
<feature type="binding site" evidence="15">
    <location>
        <position position="103"/>
    </location>
    <ligand>
        <name>substrate</name>
    </ligand>
</feature>
<keyword evidence="9 16" id="KW-0547">Nucleotide-binding</keyword>
<dbReference type="NCBIfam" id="NF010552">
    <property type="entry name" value="PRK13946.1"/>
    <property type="match status" value="1"/>
</dbReference>
<dbReference type="Gene3D" id="1.20.1090.10">
    <property type="entry name" value="Dehydroquinate synthase-like - alpha domain"/>
    <property type="match status" value="1"/>
</dbReference>
<feature type="binding site" evidence="15">
    <location>
        <position position="81"/>
    </location>
    <ligand>
        <name>substrate</name>
    </ligand>
</feature>
<keyword evidence="7 16" id="KW-0028">Amino-acid biosynthesis</keyword>
<dbReference type="InterPro" id="IPR031322">
    <property type="entry name" value="Shikimate/glucono_kinase"/>
</dbReference>
<dbReference type="Pfam" id="PF24621">
    <property type="entry name" value="DHQS_C"/>
    <property type="match status" value="1"/>
</dbReference>
<dbReference type="HAMAP" id="MF_00110">
    <property type="entry name" value="DHQ_synthase"/>
    <property type="match status" value="1"/>
</dbReference>
<dbReference type="Gene3D" id="3.40.50.300">
    <property type="entry name" value="P-loop containing nucleotide triphosphate hydrolases"/>
    <property type="match status" value="1"/>
</dbReference>
<organism evidence="19 20">
    <name type="scientific">Gluconobacter wancherniae NBRC 103581</name>
    <dbReference type="NCBI Taxonomy" id="656744"/>
    <lineage>
        <taxon>Bacteria</taxon>
        <taxon>Pseudomonadati</taxon>
        <taxon>Pseudomonadota</taxon>
        <taxon>Alphaproteobacteria</taxon>
        <taxon>Acetobacterales</taxon>
        <taxon>Acetobacteraceae</taxon>
        <taxon>Gluconobacter</taxon>
    </lineage>
</organism>
<sequence>MSRLPSNPTSVSMPAAALPSGVGPSGILVLIGMMGVGKTTVGRRLAQIYGIPFVDADAEIERAAGCTISEIFARHGENAFRAGERRVIKRLLQGPPCILATGGGAWMDAETRRLVRMHACSLWLRAPVHVLLKRVHGRGGRPLLAQGDPKEIMSRLVGLRYPVYAEADVIIDCGDETVEQGVRRVQEALSELQKPLTVPVTLASHHYDVLIGPDLISRAGAWLAPHLPQKRVVVVTDNIVAELHLPRLLNSFAETGIQADVIAVAGGEESKSLTCYAQVMTQLLELGIERGTTIVALGGGVVGDLAGFVAATALRGLPFVQIPTTLLSQVDSSVGGKTGINAPSGKNLIGAFHQPIAVLADSSALATLPRRQRIAGYAEIVKSGMISDPELFAWCEAHGADVLDGDPAALVDAVQKACVFKAAVVAADEREQAKQGGRALLNLGHTFAHALEAELGYDGRLLHGEAVSIGLHLATALSVRLGLAPVADLERVDAHLRKLAMPAGFDWFETPFSAAALLAHMSHDKKMRDGLISFVLLRGIGQAFTSRNVPMDTVRELLLDEGCSG</sequence>
<dbReference type="PANTHER" id="PTHR43622:SF7">
    <property type="entry name" value="3-DEHYDROQUINATE SYNTHASE, CHLOROPLASTIC"/>
    <property type="match status" value="1"/>
</dbReference>
<comment type="function">
    <text evidence="15">Catalyzes the specific phosphorylation of the 3-hydroxyl group of shikimic acid using ATP as a cosubstrate.</text>
</comment>
<evidence type="ECO:0000256" key="1">
    <source>
        <dbReference type="ARBA" id="ARBA00001393"/>
    </source>
</evidence>
<keyword evidence="10 16" id="KW-0862">Zinc</keyword>
<evidence type="ECO:0000256" key="16">
    <source>
        <dbReference type="HAMAP-Rule" id="MF_00110"/>
    </source>
</evidence>
<evidence type="ECO:0000256" key="14">
    <source>
        <dbReference type="ARBA" id="ARBA00023268"/>
    </source>
</evidence>
<keyword evidence="15" id="KW-0067">ATP-binding</keyword>
<evidence type="ECO:0000256" key="13">
    <source>
        <dbReference type="ARBA" id="ARBA00023239"/>
    </source>
</evidence>
<dbReference type="HAMAP" id="MF_00109">
    <property type="entry name" value="Shikimate_kinase"/>
    <property type="match status" value="1"/>
</dbReference>
<comment type="caution">
    <text evidence="16">Lacks conserved residue(s) required for the propagation of feature annotation.</text>
</comment>
<feature type="binding site" evidence="15">
    <location>
        <position position="160"/>
    </location>
    <ligand>
        <name>substrate</name>
    </ligand>
</feature>
<feature type="domain" description="3-dehydroquinate synthase N-terminal" evidence="17">
    <location>
        <begin position="262"/>
        <end position="372"/>
    </location>
</feature>
<evidence type="ECO:0000256" key="12">
    <source>
        <dbReference type="ARBA" id="ARBA00023141"/>
    </source>
</evidence>
<dbReference type="GO" id="GO:0004765">
    <property type="term" value="F:shikimate kinase activity"/>
    <property type="evidence" value="ECO:0007669"/>
    <property type="project" value="UniProtKB-UniRule"/>
</dbReference>
<proteinExistence type="inferred from homology"/>
<feature type="binding site" evidence="16">
    <location>
        <position position="379"/>
    </location>
    <ligand>
        <name>Zn(2+)</name>
        <dbReference type="ChEBI" id="CHEBI:29105"/>
    </ligand>
</feature>
<feature type="binding site" evidence="16">
    <location>
        <position position="346"/>
    </location>
    <ligand>
        <name>NAD(+)</name>
        <dbReference type="ChEBI" id="CHEBI:57540"/>
    </ligand>
</feature>
<dbReference type="SUPFAM" id="SSF52540">
    <property type="entry name" value="P-loop containing nucleoside triphosphate hydrolases"/>
    <property type="match status" value="1"/>
</dbReference>